<proteinExistence type="inferred from homology"/>
<evidence type="ECO:0000256" key="5">
    <source>
        <dbReference type="RuleBase" id="RU363107"/>
    </source>
</evidence>
<reference evidence="6" key="1">
    <citation type="submission" date="2021-06" db="EMBL/GenBank/DDBJ databases">
        <authorList>
            <person name="Kallberg Y."/>
            <person name="Tangrot J."/>
            <person name="Rosling A."/>
        </authorList>
    </citation>
    <scope>NUCLEOTIDE SEQUENCE</scope>
    <source>
        <strain evidence="6">MA453B</strain>
    </source>
</reference>
<name>A0A9N9BYC9_9GLOM</name>
<protein>
    <recommendedName>
        <fullName evidence="5">PRA1 family protein</fullName>
    </recommendedName>
</protein>
<keyword evidence="2 5" id="KW-0812">Transmembrane</keyword>
<keyword evidence="4 5" id="KW-0472">Membrane</keyword>
<dbReference type="EMBL" id="CAJVPY010003057">
    <property type="protein sequence ID" value="CAG8580208.1"/>
    <property type="molecule type" value="Genomic_DNA"/>
</dbReference>
<feature type="transmembrane region" description="Helical" evidence="5">
    <location>
        <begin position="66"/>
        <end position="91"/>
    </location>
</feature>
<dbReference type="PANTHER" id="PTHR19317:SF0">
    <property type="entry name" value="PRENYLATED RAB ACCEPTOR PROTEIN 1"/>
    <property type="match status" value="1"/>
</dbReference>
<keyword evidence="3 5" id="KW-1133">Transmembrane helix</keyword>
<evidence type="ECO:0000256" key="1">
    <source>
        <dbReference type="ARBA" id="ARBA00004141"/>
    </source>
</evidence>
<comment type="caution">
    <text evidence="6">The sequence shown here is derived from an EMBL/GenBank/DDBJ whole genome shotgun (WGS) entry which is preliminary data.</text>
</comment>
<accession>A0A9N9BYC9</accession>
<comment type="similarity">
    <text evidence="5">Belongs to the PRA1 family.</text>
</comment>
<keyword evidence="7" id="KW-1185">Reference proteome</keyword>
<comment type="subcellular location">
    <subcellularLocation>
        <location evidence="1 5">Membrane</location>
        <topology evidence="1 5">Multi-pass membrane protein</topology>
    </subcellularLocation>
</comment>
<dbReference type="GO" id="GO:0005794">
    <property type="term" value="C:Golgi apparatus"/>
    <property type="evidence" value="ECO:0007669"/>
    <property type="project" value="TreeGrafter"/>
</dbReference>
<dbReference type="InterPro" id="IPR004895">
    <property type="entry name" value="Prenylated_rab_accept_PRA1"/>
</dbReference>
<evidence type="ECO:0000256" key="4">
    <source>
        <dbReference type="ARBA" id="ARBA00023136"/>
    </source>
</evidence>
<dbReference type="GO" id="GO:0016020">
    <property type="term" value="C:membrane"/>
    <property type="evidence" value="ECO:0007669"/>
    <property type="project" value="UniProtKB-SubCell"/>
</dbReference>
<evidence type="ECO:0000313" key="6">
    <source>
        <dbReference type="EMBL" id="CAG8580208.1"/>
    </source>
</evidence>
<evidence type="ECO:0000256" key="2">
    <source>
        <dbReference type="ARBA" id="ARBA00022692"/>
    </source>
</evidence>
<sequence length="117" mass="12757">MGDIAHRLSYNLTYFQSNYIIVVIGITNLWLLITILFLLGGLNYIRKLPPNEGLVIHDRTITQKQLYTGLFGISVPLLWISSAGSTIFWIIGASATLVIGHAALLEPGVEGGFASNV</sequence>
<dbReference type="Proteomes" id="UP000789405">
    <property type="component" value="Unassembled WGS sequence"/>
</dbReference>
<evidence type="ECO:0000313" key="7">
    <source>
        <dbReference type="Proteomes" id="UP000789405"/>
    </source>
</evidence>
<dbReference type="PANTHER" id="PTHR19317">
    <property type="entry name" value="PRENYLATED RAB ACCEPTOR 1-RELATED"/>
    <property type="match status" value="1"/>
</dbReference>
<dbReference type="Pfam" id="PF03208">
    <property type="entry name" value="PRA1"/>
    <property type="match status" value="1"/>
</dbReference>
<gene>
    <name evidence="6" type="ORF">DERYTH_LOCUS6649</name>
</gene>
<organism evidence="6 7">
    <name type="scientific">Dentiscutata erythropus</name>
    <dbReference type="NCBI Taxonomy" id="1348616"/>
    <lineage>
        <taxon>Eukaryota</taxon>
        <taxon>Fungi</taxon>
        <taxon>Fungi incertae sedis</taxon>
        <taxon>Mucoromycota</taxon>
        <taxon>Glomeromycotina</taxon>
        <taxon>Glomeromycetes</taxon>
        <taxon>Diversisporales</taxon>
        <taxon>Gigasporaceae</taxon>
        <taxon>Dentiscutata</taxon>
    </lineage>
</organism>
<dbReference type="OrthoDB" id="63113at2759"/>
<evidence type="ECO:0000256" key="3">
    <source>
        <dbReference type="ARBA" id="ARBA00022989"/>
    </source>
</evidence>
<dbReference type="AlphaFoldDB" id="A0A9N9BYC9"/>
<feature type="transmembrane region" description="Helical" evidence="5">
    <location>
        <begin position="20"/>
        <end position="45"/>
    </location>
</feature>